<dbReference type="PANTHER" id="PTHR43095">
    <property type="entry name" value="SUGAR KINASE"/>
    <property type="match status" value="1"/>
</dbReference>
<feature type="domain" description="Carbohydrate kinase FGGY N-terminal" evidence="4">
    <location>
        <begin position="5"/>
        <end position="250"/>
    </location>
</feature>
<dbReference type="Proteomes" id="UP000064844">
    <property type="component" value="Chromosome"/>
</dbReference>
<evidence type="ECO:0000256" key="3">
    <source>
        <dbReference type="ARBA" id="ARBA00022777"/>
    </source>
</evidence>
<dbReference type="Pfam" id="PF02782">
    <property type="entry name" value="FGGY_C"/>
    <property type="match status" value="1"/>
</dbReference>
<reference evidence="6 7" key="1">
    <citation type="journal article" date="2015" name="Nat. Commun.">
        <title>Production of butyrate from lysine and the Amadori product fructoselysine by a human gut commensal.</title>
        <authorList>
            <person name="Bui T.P."/>
            <person name="Ritari J."/>
            <person name="Boeren S."/>
            <person name="de Waard P."/>
            <person name="Plugge C.M."/>
            <person name="de Vos W.M."/>
        </authorList>
    </citation>
    <scope>NUCLEOTIDE SEQUENCE [LARGE SCALE GENOMIC DNA]</scope>
    <source>
        <strain evidence="6 7">AF211</strain>
    </source>
</reference>
<comment type="similarity">
    <text evidence="1">Belongs to the FGGY kinase family.</text>
</comment>
<evidence type="ECO:0000313" key="6">
    <source>
        <dbReference type="EMBL" id="ALP95552.1"/>
    </source>
</evidence>
<keyword evidence="2 6" id="KW-0808">Transferase</keyword>
<dbReference type="InterPro" id="IPR043129">
    <property type="entry name" value="ATPase_NBD"/>
</dbReference>
<dbReference type="SUPFAM" id="SSF53067">
    <property type="entry name" value="Actin-like ATPase domain"/>
    <property type="match status" value="2"/>
</dbReference>
<dbReference type="PANTHER" id="PTHR43095:SF2">
    <property type="entry name" value="GLUCONOKINASE"/>
    <property type="match status" value="1"/>
</dbReference>
<sequence length="510" mass="56798">MSHQYFLGADIGTTAIKAALFDEQGRKVLHHAQEYTLLKPDAQRVEQIPHVYWETFQACVKKVVQDSKIDPEQIKAFSMDSSAETIVFLDEKMEPLDNFYVWLDSRASIEAEEINHHFTAEEILHATGQTPIDPCYPAAKIAWFRKHKPEAFRKIRMMFMCDDYILWHMSGRKVSHGSSWCTSYFWNITTKEWWPDMLDYLGITAGQLPEIVECGTPVGNILPEVADALGLPRDLLLVMGGQDQSSGAIGVGNVTPGVFSESTGGALMVCTTTDKPVFDPKGRVPCNYSDMEDIYMIQAGAKGGILLRWLRDTLCREEMRAEEEGYGLAYDLMDRLAADTPAGAEGLFLIPFFGGAGNPYHDNFGRGVLYGLSLGHTKGHIIRAFMEALACNITKIIEYVEQLTGVKVNQVRSLGGGSLSPLWCQIKADVMGREVVTMKNTQDAACLGAAIVAGFGYGAWDSIAETALRFAEVDHVYHPNPEHRQTYDLLLKKWDIFIEATEGSTEELAR</sequence>
<dbReference type="KEGG" id="ibu:IB211_03161c"/>
<dbReference type="InterPro" id="IPR018485">
    <property type="entry name" value="FGGY_C"/>
</dbReference>
<keyword evidence="3 6" id="KW-0418">Kinase</keyword>
<feature type="domain" description="Carbohydrate kinase FGGY C-terminal" evidence="5">
    <location>
        <begin position="263"/>
        <end position="455"/>
    </location>
</feature>
<dbReference type="STRING" id="1297617.IB211_03161c"/>
<evidence type="ECO:0000256" key="1">
    <source>
        <dbReference type="ARBA" id="ARBA00009156"/>
    </source>
</evidence>
<dbReference type="EC" id="2.7.1.17" evidence="6"/>
<dbReference type="InterPro" id="IPR000577">
    <property type="entry name" value="Carb_kinase_FGGY"/>
</dbReference>
<evidence type="ECO:0000259" key="5">
    <source>
        <dbReference type="Pfam" id="PF02782"/>
    </source>
</evidence>
<gene>
    <name evidence="6" type="ORF">IB211_03161c</name>
</gene>
<dbReference type="Gene3D" id="3.30.420.40">
    <property type="match status" value="2"/>
</dbReference>
<dbReference type="AlphaFoldDB" id="A0A0S2W958"/>
<protein>
    <submittedName>
        <fullName evidence="6">Xylulose kinase</fullName>
        <ecNumber evidence="6">2.7.1.17</ecNumber>
    </submittedName>
</protein>
<dbReference type="InterPro" id="IPR018484">
    <property type="entry name" value="FGGY_N"/>
</dbReference>
<evidence type="ECO:0000256" key="2">
    <source>
        <dbReference type="ARBA" id="ARBA00022679"/>
    </source>
</evidence>
<keyword evidence="7" id="KW-1185">Reference proteome</keyword>
<dbReference type="Pfam" id="PF00370">
    <property type="entry name" value="FGGY_N"/>
    <property type="match status" value="1"/>
</dbReference>
<evidence type="ECO:0000313" key="7">
    <source>
        <dbReference type="Proteomes" id="UP000064844"/>
    </source>
</evidence>
<evidence type="ECO:0000259" key="4">
    <source>
        <dbReference type="Pfam" id="PF00370"/>
    </source>
</evidence>
<accession>A0A0S2W958</accession>
<dbReference type="InterPro" id="IPR050406">
    <property type="entry name" value="FGGY_Carb_Kinase"/>
</dbReference>
<name>A0A0S2W958_9FIRM</name>
<dbReference type="EMBL" id="CP011307">
    <property type="protein sequence ID" value="ALP95552.1"/>
    <property type="molecule type" value="Genomic_DNA"/>
</dbReference>
<reference evidence="7" key="2">
    <citation type="submission" date="2015-04" db="EMBL/GenBank/DDBJ databases">
        <title>A butyrogenic pathway from the amino acid lysine in a human gut commensal.</title>
        <authorList>
            <person name="de Vos W.M."/>
            <person name="Bui N.T.P."/>
            <person name="Plugge C.M."/>
            <person name="Ritari J."/>
        </authorList>
    </citation>
    <scope>NUCLEOTIDE SEQUENCE [LARGE SCALE GENOMIC DNA]</scope>
    <source>
        <strain evidence="7">AF211</strain>
    </source>
</reference>
<organism evidence="6 7">
    <name type="scientific">Intestinimonas butyriciproducens</name>
    <dbReference type="NCBI Taxonomy" id="1297617"/>
    <lineage>
        <taxon>Bacteria</taxon>
        <taxon>Bacillati</taxon>
        <taxon>Bacillota</taxon>
        <taxon>Clostridia</taxon>
        <taxon>Eubacteriales</taxon>
        <taxon>Intestinimonas</taxon>
    </lineage>
</organism>
<dbReference type="RefSeq" id="WP_058118568.1">
    <property type="nucleotide sequence ID" value="NZ_CALICV010000011.1"/>
</dbReference>
<dbReference type="CDD" id="cd07773">
    <property type="entry name" value="ASKHA_NBD_FGGY_FK"/>
    <property type="match status" value="1"/>
</dbReference>
<proteinExistence type="inferred from homology"/>
<dbReference type="GO" id="GO:0004856">
    <property type="term" value="F:D-xylulokinase activity"/>
    <property type="evidence" value="ECO:0007669"/>
    <property type="project" value="UniProtKB-EC"/>
</dbReference>
<dbReference type="PIRSF" id="PIRSF000538">
    <property type="entry name" value="GlpK"/>
    <property type="match status" value="1"/>
</dbReference>
<dbReference type="PATRIC" id="fig|1297617.4.peg.3248"/>